<sequence>MGVFALRIQYCPSTGTPNTDLWSIPPRTQALVGLAFAIAFSTGPALGAYLASKDFTVFFPEYESWGLTPFSFPAAVALALVAAETVYLYVFLEETAWGAVRASAAVEPEQHEDGPETSVPSRLRNLQSLNWAHFLFVFIFSGMEFTFIFLTYDILDFTNAQQGTLLAYIGLLNAAFQGGYVRRQRGSGEKRLVIAGVASCATGLGLTAALALQSRPQLGVLYAAASFLAFSSATVVTGLTALASVQCDGRKSERRLARGRALGKFRSVGQLGRAAGPIAACVLYWWGNAALCYLAGTLAMCAVLLVCEKHVVGPSPTPKKAKAG</sequence>
<name>A0A8H8DEI3_9FUNG</name>
<evidence type="ECO:0000256" key="3">
    <source>
        <dbReference type="ARBA" id="ARBA00022692"/>
    </source>
</evidence>
<feature type="transmembrane region" description="Helical" evidence="6">
    <location>
        <begin position="293"/>
        <end position="312"/>
    </location>
</feature>
<dbReference type="PANTHER" id="PTHR23504">
    <property type="entry name" value="MAJOR FACILITATOR SUPERFAMILY DOMAIN-CONTAINING PROTEIN 10"/>
    <property type="match status" value="1"/>
</dbReference>
<feature type="transmembrane region" description="Helical" evidence="6">
    <location>
        <begin position="220"/>
        <end position="247"/>
    </location>
</feature>
<keyword evidence="2" id="KW-0813">Transport</keyword>
<keyword evidence="3 6" id="KW-0812">Transmembrane</keyword>
<feature type="transmembrane region" description="Helical" evidence="6">
    <location>
        <begin position="131"/>
        <end position="152"/>
    </location>
</feature>
<keyword evidence="4 6" id="KW-1133">Transmembrane helix</keyword>
<comment type="caution">
    <text evidence="7">The sequence shown here is derived from an EMBL/GenBank/DDBJ whole genome shotgun (WGS) entry which is preliminary data.</text>
</comment>
<dbReference type="AlphaFoldDB" id="A0A8H8DEI3"/>
<gene>
    <name evidence="7" type="ORF">BJ554DRAFT_4634</name>
</gene>
<proteinExistence type="predicted"/>
<dbReference type="GO" id="GO:0016020">
    <property type="term" value="C:membrane"/>
    <property type="evidence" value="ECO:0007669"/>
    <property type="project" value="UniProtKB-SubCell"/>
</dbReference>
<feature type="transmembrane region" description="Helical" evidence="6">
    <location>
        <begin position="193"/>
        <end position="214"/>
    </location>
</feature>
<comment type="subcellular location">
    <subcellularLocation>
        <location evidence="1">Membrane</location>
        <topology evidence="1">Multi-pass membrane protein</topology>
    </subcellularLocation>
</comment>
<keyword evidence="8" id="KW-1185">Reference proteome</keyword>
<evidence type="ECO:0000256" key="6">
    <source>
        <dbReference type="SAM" id="Phobius"/>
    </source>
</evidence>
<dbReference type="Proteomes" id="UP000673691">
    <property type="component" value="Unassembled WGS sequence"/>
</dbReference>
<keyword evidence="5 6" id="KW-0472">Membrane</keyword>
<dbReference type="Gene3D" id="1.20.1250.20">
    <property type="entry name" value="MFS general substrate transporter like domains"/>
    <property type="match status" value="1"/>
</dbReference>
<evidence type="ECO:0000256" key="4">
    <source>
        <dbReference type="ARBA" id="ARBA00022989"/>
    </source>
</evidence>
<protein>
    <submittedName>
        <fullName evidence="7">Major facilitator superfamily domain-containing protein</fullName>
    </submittedName>
</protein>
<reference evidence="7 8" key="1">
    <citation type="journal article" name="Sci. Rep.">
        <title>Genome-scale phylogenetic analyses confirm Olpidium as the closest living zoosporic fungus to the non-flagellated, terrestrial fungi.</title>
        <authorList>
            <person name="Chang Y."/>
            <person name="Rochon D."/>
            <person name="Sekimoto S."/>
            <person name="Wang Y."/>
            <person name="Chovatia M."/>
            <person name="Sandor L."/>
            <person name="Salamov A."/>
            <person name="Grigoriev I.V."/>
            <person name="Stajich J.E."/>
            <person name="Spatafora J.W."/>
        </authorList>
    </citation>
    <scope>NUCLEOTIDE SEQUENCE [LARGE SCALE GENOMIC DNA]</scope>
    <source>
        <strain evidence="7">S191</strain>
    </source>
</reference>
<dbReference type="SUPFAM" id="SSF103473">
    <property type="entry name" value="MFS general substrate transporter"/>
    <property type="match status" value="1"/>
</dbReference>
<organism evidence="7 8">
    <name type="scientific">Olpidium bornovanus</name>
    <dbReference type="NCBI Taxonomy" id="278681"/>
    <lineage>
        <taxon>Eukaryota</taxon>
        <taxon>Fungi</taxon>
        <taxon>Fungi incertae sedis</taxon>
        <taxon>Olpidiomycota</taxon>
        <taxon>Olpidiomycotina</taxon>
        <taxon>Olpidiomycetes</taxon>
        <taxon>Olpidiales</taxon>
        <taxon>Olpidiaceae</taxon>
        <taxon>Olpidium</taxon>
    </lineage>
</organism>
<feature type="transmembrane region" description="Helical" evidence="6">
    <location>
        <begin position="164"/>
        <end position="181"/>
    </location>
</feature>
<dbReference type="EMBL" id="JAEFCI010012749">
    <property type="protein sequence ID" value="KAG5455814.1"/>
    <property type="molecule type" value="Genomic_DNA"/>
</dbReference>
<feature type="transmembrane region" description="Helical" evidence="6">
    <location>
        <begin position="70"/>
        <end position="92"/>
    </location>
</feature>
<evidence type="ECO:0000313" key="8">
    <source>
        <dbReference type="Proteomes" id="UP000673691"/>
    </source>
</evidence>
<dbReference type="PANTHER" id="PTHR23504:SF31">
    <property type="entry name" value="MAJOR FACILITATOR SUPERFAMILY DOMAIN-CONTAINING PROTEIN 10"/>
    <property type="match status" value="1"/>
</dbReference>
<evidence type="ECO:0000256" key="1">
    <source>
        <dbReference type="ARBA" id="ARBA00004141"/>
    </source>
</evidence>
<evidence type="ECO:0000313" key="7">
    <source>
        <dbReference type="EMBL" id="KAG5455814.1"/>
    </source>
</evidence>
<feature type="transmembrane region" description="Helical" evidence="6">
    <location>
        <begin position="30"/>
        <end position="50"/>
    </location>
</feature>
<dbReference type="InterPro" id="IPR036259">
    <property type="entry name" value="MFS_trans_sf"/>
</dbReference>
<accession>A0A8H8DEI3</accession>
<evidence type="ECO:0000256" key="5">
    <source>
        <dbReference type="ARBA" id="ARBA00023136"/>
    </source>
</evidence>
<dbReference type="OrthoDB" id="196650at2759"/>
<evidence type="ECO:0000256" key="2">
    <source>
        <dbReference type="ARBA" id="ARBA00022448"/>
    </source>
</evidence>